<evidence type="ECO:0000256" key="2">
    <source>
        <dbReference type="ARBA" id="ARBA00022643"/>
    </source>
</evidence>
<evidence type="ECO:0000256" key="1">
    <source>
        <dbReference type="ARBA" id="ARBA00022630"/>
    </source>
</evidence>
<dbReference type="PANTHER" id="PTHR42847">
    <property type="entry name" value="ALKANESULFONATE MONOOXYGENASE"/>
    <property type="match status" value="1"/>
</dbReference>
<gene>
    <name evidence="6" type="ORF">HC031_14440</name>
</gene>
<evidence type="ECO:0000313" key="6">
    <source>
        <dbReference type="EMBL" id="NJC70905.1"/>
    </source>
</evidence>
<reference evidence="6 7" key="1">
    <citation type="submission" date="2020-03" db="EMBL/GenBank/DDBJ databases">
        <title>WGS of the type strain of Planosporangium spp.</title>
        <authorList>
            <person name="Thawai C."/>
        </authorList>
    </citation>
    <scope>NUCLEOTIDE SEQUENCE [LARGE SCALE GENOMIC DNA]</scope>
    <source>
        <strain evidence="6 7">TBRC 5610</strain>
    </source>
</reference>
<dbReference type="Proteomes" id="UP000722989">
    <property type="component" value="Unassembled WGS sequence"/>
</dbReference>
<accession>A0ABX0XXZ6</accession>
<keyword evidence="2" id="KW-0288">FMN</keyword>
<organism evidence="6 7">
    <name type="scientific">Planosporangium thailandense</name>
    <dbReference type="NCBI Taxonomy" id="765197"/>
    <lineage>
        <taxon>Bacteria</taxon>
        <taxon>Bacillati</taxon>
        <taxon>Actinomycetota</taxon>
        <taxon>Actinomycetes</taxon>
        <taxon>Micromonosporales</taxon>
        <taxon>Micromonosporaceae</taxon>
        <taxon>Planosporangium</taxon>
    </lineage>
</organism>
<dbReference type="InterPro" id="IPR050172">
    <property type="entry name" value="SsuD_RutA_monooxygenase"/>
</dbReference>
<protein>
    <submittedName>
        <fullName evidence="6">LLM class flavin-dependent oxidoreductase</fullName>
    </submittedName>
</protein>
<keyword evidence="1" id="KW-0285">Flavoprotein</keyword>
<dbReference type="PANTHER" id="PTHR42847:SF4">
    <property type="entry name" value="ALKANESULFONATE MONOOXYGENASE-RELATED"/>
    <property type="match status" value="1"/>
</dbReference>
<proteinExistence type="predicted"/>
<dbReference type="InterPro" id="IPR011251">
    <property type="entry name" value="Luciferase-like_dom"/>
</dbReference>
<dbReference type="Pfam" id="PF00296">
    <property type="entry name" value="Bac_luciferase"/>
    <property type="match status" value="1"/>
</dbReference>
<keyword evidence="7" id="KW-1185">Reference proteome</keyword>
<evidence type="ECO:0000256" key="3">
    <source>
        <dbReference type="ARBA" id="ARBA00023002"/>
    </source>
</evidence>
<name>A0ABX0XXZ6_9ACTN</name>
<feature type="domain" description="Luciferase-like" evidence="5">
    <location>
        <begin position="15"/>
        <end position="183"/>
    </location>
</feature>
<comment type="caution">
    <text evidence="6">The sequence shown here is derived from an EMBL/GenBank/DDBJ whole genome shotgun (WGS) entry which is preliminary data.</text>
</comment>
<keyword evidence="4" id="KW-0503">Monooxygenase</keyword>
<evidence type="ECO:0000256" key="4">
    <source>
        <dbReference type="ARBA" id="ARBA00023033"/>
    </source>
</evidence>
<sequence>MTRYAVGLPNVGQFADPHALVELAVTAEEHGWNGVFIWDHVLYHDPEWGVANPVVVASAIAARTSRIRLGVLMTALPRRRAHVVARETATLDVLSGGRLVFGAGIGSMDAEYAAFGEDPDLRVRGRRLDESLGRLAAYWSGEPVPAAGGQTVRMLPTPVQRPRVPVWCAGRWPNRPGFRRAARWDGVVATFAGAGRTVPVPVPDFAEAVRFVAAERGSLDGFDVALEGWSEPATAAATVGPYVDAGLTWWIEAMGWWRGGVPAARDRIQAGPPRG</sequence>
<keyword evidence="3" id="KW-0560">Oxidoreductase</keyword>
<dbReference type="EMBL" id="JAATVY010000008">
    <property type="protein sequence ID" value="NJC70905.1"/>
    <property type="molecule type" value="Genomic_DNA"/>
</dbReference>
<dbReference type="SUPFAM" id="SSF51679">
    <property type="entry name" value="Bacterial luciferase-like"/>
    <property type="match status" value="1"/>
</dbReference>
<dbReference type="InterPro" id="IPR036661">
    <property type="entry name" value="Luciferase-like_sf"/>
</dbReference>
<dbReference type="RefSeq" id="WP_167925797.1">
    <property type="nucleotide sequence ID" value="NZ_JAATVY010000008.1"/>
</dbReference>
<evidence type="ECO:0000259" key="5">
    <source>
        <dbReference type="Pfam" id="PF00296"/>
    </source>
</evidence>
<evidence type="ECO:0000313" key="7">
    <source>
        <dbReference type="Proteomes" id="UP000722989"/>
    </source>
</evidence>
<dbReference type="Gene3D" id="3.20.20.30">
    <property type="entry name" value="Luciferase-like domain"/>
    <property type="match status" value="1"/>
</dbReference>